<organism evidence="5 6">
    <name type="scientific">Catenulispora subtropica</name>
    <dbReference type="NCBI Taxonomy" id="450798"/>
    <lineage>
        <taxon>Bacteria</taxon>
        <taxon>Bacillati</taxon>
        <taxon>Actinomycetota</taxon>
        <taxon>Actinomycetes</taxon>
        <taxon>Catenulisporales</taxon>
        <taxon>Catenulisporaceae</taxon>
        <taxon>Catenulispora</taxon>
    </lineage>
</organism>
<name>A0ABN2T6B3_9ACTN</name>
<comment type="subcellular location">
    <subcellularLocation>
        <location evidence="1">Cell envelope</location>
    </subcellularLocation>
</comment>
<gene>
    <name evidence="5" type="ORF">GCM10009838_76740</name>
</gene>
<protein>
    <submittedName>
        <fullName evidence="5">ABC transporter substrate-binding protein</fullName>
    </submittedName>
</protein>
<evidence type="ECO:0000313" key="6">
    <source>
        <dbReference type="Proteomes" id="UP001499854"/>
    </source>
</evidence>
<evidence type="ECO:0000256" key="2">
    <source>
        <dbReference type="ARBA" id="ARBA00008520"/>
    </source>
</evidence>
<comment type="caution">
    <text evidence="5">The sequence shown here is derived from an EMBL/GenBank/DDBJ whole genome shotgun (WGS) entry which is preliminary data.</text>
</comment>
<evidence type="ECO:0000256" key="3">
    <source>
        <dbReference type="ARBA" id="ARBA00022448"/>
    </source>
</evidence>
<dbReference type="Gene3D" id="3.40.190.10">
    <property type="entry name" value="Periplasmic binding protein-like II"/>
    <property type="match status" value="2"/>
</dbReference>
<keyword evidence="3" id="KW-0813">Transport</keyword>
<accession>A0ABN2T6B3</accession>
<dbReference type="Proteomes" id="UP001499854">
    <property type="component" value="Unassembled WGS sequence"/>
</dbReference>
<comment type="similarity">
    <text evidence="2">Belongs to the bacterial solute-binding protein 1 family.</text>
</comment>
<evidence type="ECO:0000256" key="1">
    <source>
        <dbReference type="ARBA" id="ARBA00004196"/>
    </source>
</evidence>
<dbReference type="SUPFAM" id="SSF53850">
    <property type="entry name" value="Periplasmic binding protein-like II"/>
    <property type="match status" value="1"/>
</dbReference>
<dbReference type="Pfam" id="PF01547">
    <property type="entry name" value="SBP_bac_1"/>
    <property type="match status" value="1"/>
</dbReference>
<proteinExistence type="inferred from homology"/>
<dbReference type="PANTHER" id="PTHR43649">
    <property type="entry name" value="ARABINOSE-BINDING PROTEIN-RELATED"/>
    <property type="match status" value="1"/>
</dbReference>
<keyword evidence="6" id="KW-1185">Reference proteome</keyword>
<dbReference type="InterPro" id="IPR050490">
    <property type="entry name" value="Bact_solute-bd_prot1"/>
</dbReference>
<evidence type="ECO:0000313" key="5">
    <source>
        <dbReference type="EMBL" id="GAA1999902.1"/>
    </source>
</evidence>
<reference evidence="5 6" key="1">
    <citation type="journal article" date="2019" name="Int. J. Syst. Evol. Microbiol.">
        <title>The Global Catalogue of Microorganisms (GCM) 10K type strain sequencing project: providing services to taxonomists for standard genome sequencing and annotation.</title>
        <authorList>
            <consortium name="The Broad Institute Genomics Platform"/>
            <consortium name="The Broad Institute Genome Sequencing Center for Infectious Disease"/>
            <person name="Wu L."/>
            <person name="Ma J."/>
        </authorList>
    </citation>
    <scope>NUCLEOTIDE SEQUENCE [LARGE SCALE GENOMIC DNA]</scope>
    <source>
        <strain evidence="5 6">JCM 16013</strain>
    </source>
</reference>
<sequence length="424" mass="45595">MNRPRPLEVWLNHWPLLPELTAPAMRRAQEFNREHPEFEVRVRGVDVRFVPKEMAAAVAEGRAPQVAAYQYSFTQEARDARAADGAPLFRSLEAAIGGRSEVLGVPVVVGDLLPNARAAYTFDGELLAMPRNPSTTVLYANMTLLAAAGVAAPPRTWAEVERACSALALLRGGPEHGVAWPNQSWFFEQSVAQQGGLLAEPDNGRSGPAEKVGLAGAEMLEFVTWWQRLHREGAFFYTGAPMGWQGVFDAFAEQRVALMLNSSVEAGPVMRAARAAGFEAVAAPMPYNDRVPFAGNLVAGDSLWLADRLDEDVTDGALAFLQYLAAPGAEPAEQADSRAFVPLTETAIARLHADGWYAERPHHLAALEQLRATTDSPATRGAVFGGFRAVQDMTAAAMHDVLTAGADPAERFAAATVQAQALIG</sequence>
<keyword evidence="4" id="KW-0732">Signal</keyword>
<dbReference type="InterPro" id="IPR006059">
    <property type="entry name" value="SBP"/>
</dbReference>
<dbReference type="PANTHER" id="PTHR43649:SF31">
    <property type="entry name" value="SN-GLYCEROL-3-PHOSPHATE-BINDING PERIPLASMIC PROTEIN UGPB"/>
    <property type="match status" value="1"/>
</dbReference>
<dbReference type="EMBL" id="BAAAQM010000066">
    <property type="protein sequence ID" value="GAA1999902.1"/>
    <property type="molecule type" value="Genomic_DNA"/>
</dbReference>
<evidence type="ECO:0000256" key="4">
    <source>
        <dbReference type="ARBA" id="ARBA00022729"/>
    </source>
</evidence>
<dbReference type="RefSeq" id="WP_344662115.1">
    <property type="nucleotide sequence ID" value="NZ_BAAAQM010000066.1"/>
</dbReference>